<dbReference type="EMBL" id="ML210195">
    <property type="protein sequence ID" value="TFK24740.1"/>
    <property type="molecule type" value="Genomic_DNA"/>
</dbReference>
<sequence length="243" mass="27663">MLFRDLITQLQCRPRIIIIIAIIITTRPEPRIKHYLENQTHTTRFHRSFTGETSHVDLKLYINPRLARPSYEKSLPPELLQDFLGRTESTFPWAATALGHLSTLPLMHSRNSPRHRVLQECSFAPGPSLPANPSEQTFDSCSYTTSSWVPSLTRKQPLLASGLASKYGLDPITIDNMDMVFSIRHLQQYSLPPPSPQPSTINPSLRERFVPLIHPRHIDPSSMNVAQSFRNSHCLPSNKIRDP</sequence>
<evidence type="ECO:0000313" key="2">
    <source>
        <dbReference type="Proteomes" id="UP000307440"/>
    </source>
</evidence>
<dbReference type="OrthoDB" id="2926278at2759"/>
<proteinExistence type="predicted"/>
<protein>
    <submittedName>
        <fullName evidence="1">Uncharacterized protein</fullName>
    </submittedName>
</protein>
<organism evidence="1 2">
    <name type="scientific">Coprinopsis marcescibilis</name>
    <name type="common">Agaric fungus</name>
    <name type="synonym">Psathyrella marcescibilis</name>
    <dbReference type="NCBI Taxonomy" id="230819"/>
    <lineage>
        <taxon>Eukaryota</taxon>
        <taxon>Fungi</taxon>
        <taxon>Dikarya</taxon>
        <taxon>Basidiomycota</taxon>
        <taxon>Agaricomycotina</taxon>
        <taxon>Agaricomycetes</taxon>
        <taxon>Agaricomycetidae</taxon>
        <taxon>Agaricales</taxon>
        <taxon>Agaricineae</taxon>
        <taxon>Psathyrellaceae</taxon>
        <taxon>Coprinopsis</taxon>
    </lineage>
</organism>
<dbReference type="AlphaFoldDB" id="A0A5C3KX44"/>
<name>A0A5C3KX44_COPMA</name>
<accession>A0A5C3KX44</accession>
<gene>
    <name evidence="1" type="ORF">FA15DRAFT_403536</name>
</gene>
<reference evidence="1 2" key="1">
    <citation type="journal article" date="2019" name="Nat. Ecol. Evol.">
        <title>Megaphylogeny resolves global patterns of mushroom evolution.</title>
        <authorList>
            <person name="Varga T."/>
            <person name="Krizsan K."/>
            <person name="Foldi C."/>
            <person name="Dima B."/>
            <person name="Sanchez-Garcia M."/>
            <person name="Sanchez-Ramirez S."/>
            <person name="Szollosi G.J."/>
            <person name="Szarkandi J.G."/>
            <person name="Papp V."/>
            <person name="Albert L."/>
            <person name="Andreopoulos W."/>
            <person name="Angelini C."/>
            <person name="Antonin V."/>
            <person name="Barry K.W."/>
            <person name="Bougher N.L."/>
            <person name="Buchanan P."/>
            <person name="Buyck B."/>
            <person name="Bense V."/>
            <person name="Catcheside P."/>
            <person name="Chovatia M."/>
            <person name="Cooper J."/>
            <person name="Damon W."/>
            <person name="Desjardin D."/>
            <person name="Finy P."/>
            <person name="Geml J."/>
            <person name="Haridas S."/>
            <person name="Hughes K."/>
            <person name="Justo A."/>
            <person name="Karasinski D."/>
            <person name="Kautmanova I."/>
            <person name="Kiss B."/>
            <person name="Kocsube S."/>
            <person name="Kotiranta H."/>
            <person name="LaButti K.M."/>
            <person name="Lechner B.E."/>
            <person name="Liimatainen K."/>
            <person name="Lipzen A."/>
            <person name="Lukacs Z."/>
            <person name="Mihaltcheva S."/>
            <person name="Morgado L.N."/>
            <person name="Niskanen T."/>
            <person name="Noordeloos M.E."/>
            <person name="Ohm R.A."/>
            <person name="Ortiz-Santana B."/>
            <person name="Ovrebo C."/>
            <person name="Racz N."/>
            <person name="Riley R."/>
            <person name="Savchenko A."/>
            <person name="Shiryaev A."/>
            <person name="Soop K."/>
            <person name="Spirin V."/>
            <person name="Szebenyi C."/>
            <person name="Tomsovsky M."/>
            <person name="Tulloss R.E."/>
            <person name="Uehling J."/>
            <person name="Grigoriev I.V."/>
            <person name="Vagvolgyi C."/>
            <person name="Papp T."/>
            <person name="Martin F.M."/>
            <person name="Miettinen O."/>
            <person name="Hibbett D.S."/>
            <person name="Nagy L.G."/>
        </authorList>
    </citation>
    <scope>NUCLEOTIDE SEQUENCE [LARGE SCALE GENOMIC DNA]</scope>
    <source>
        <strain evidence="1 2">CBS 121175</strain>
    </source>
</reference>
<dbReference type="Proteomes" id="UP000307440">
    <property type="component" value="Unassembled WGS sequence"/>
</dbReference>
<keyword evidence="2" id="KW-1185">Reference proteome</keyword>
<evidence type="ECO:0000313" key="1">
    <source>
        <dbReference type="EMBL" id="TFK24740.1"/>
    </source>
</evidence>